<keyword evidence="2 5" id="KW-0812">Transmembrane</keyword>
<keyword evidence="4 5" id="KW-0472">Membrane</keyword>
<keyword evidence="7" id="KW-1185">Reference proteome</keyword>
<dbReference type="PANTHER" id="PTHR23507">
    <property type="entry name" value="ZGC:174356"/>
    <property type="match status" value="1"/>
</dbReference>
<feature type="transmembrane region" description="Helical" evidence="5">
    <location>
        <begin position="21"/>
        <end position="41"/>
    </location>
</feature>
<protein>
    <submittedName>
        <fullName evidence="6">MFS general substrate transporter</fullName>
    </submittedName>
</protein>
<dbReference type="PANTHER" id="PTHR23507:SF8">
    <property type="entry name" value="MFS GENERAL SUBSTRATE TRANSPORTER"/>
    <property type="match status" value="1"/>
</dbReference>
<dbReference type="InterPro" id="IPR011701">
    <property type="entry name" value="MFS"/>
</dbReference>
<feature type="transmembrane region" description="Helical" evidence="5">
    <location>
        <begin position="384"/>
        <end position="405"/>
    </location>
</feature>
<sequence>MSLSSDSIDDGQRFSGRKTPRVKVCALIAVIACQTMALRVMTLPLSRVIESRYCREYYREHDPSVISHDGTVPEELCKLNSVQQQLAWLQGSIETLHVLCDILVTLPLALLSDRRGRRPVLLLSTISMFLMWTAIALVGFFRDVFPVSVMLAATLFTLIGGGDCVFISTATATATDLAADEVTRATLFAYTGSVQYVSTLVAPALAAYTMTLNLWLPFVIGLGLLLLAMPLTLLLPGREYSSEESSTHTSRNVDEQSALLADPSYLEEEFSPENPSPTAKEDNRIRPAFFEEIFKHLSSLCTSIFERRKFQLLMGIFFLASLASSNTPILVLYISKRYGWTFAQAGYLLSAKAAVNVILLTVIIPGFVNLASRKFHLSTRSINVGAAEICIVISIAGVLCIAGAINMATLITGLVIYALGSALPIFTNLLVKDPQMITIHSTGSAQDYSLAVLSRTFGMLLGVPAMTAIWTKAISVGGAALGLPYFASAVSPGTSLLGCATDVNKIIYTIAAILVWRLRGE</sequence>
<feature type="transmembrane region" description="Helical" evidence="5">
    <location>
        <begin position="214"/>
        <end position="235"/>
    </location>
</feature>
<feature type="transmembrane region" description="Helical" evidence="5">
    <location>
        <begin position="411"/>
        <end position="431"/>
    </location>
</feature>
<evidence type="ECO:0000256" key="2">
    <source>
        <dbReference type="ARBA" id="ARBA00022692"/>
    </source>
</evidence>
<keyword evidence="3 5" id="KW-1133">Transmembrane helix</keyword>
<reference evidence="6" key="1">
    <citation type="journal article" date="2020" name="Stud. Mycol.">
        <title>101 Dothideomycetes genomes: a test case for predicting lifestyles and emergence of pathogens.</title>
        <authorList>
            <person name="Haridas S."/>
            <person name="Albert R."/>
            <person name="Binder M."/>
            <person name="Bloem J."/>
            <person name="Labutti K."/>
            <person name="Salamov A."/>
            <person name="Andreopoulos B."/>
            <person name="Baker S."/>
            <person name="Barry K."/>
            <person name="Bills G."/>
            <person name="Bluhm B."/>
            <person name="Cannon C."/>
            <person name="Castanera R."/>
            <person name="Culley D."/>
            <person name="Daum C."/>
            <person name="Ezra D."/>
            <person name="Gonzalez J."/>
            <person name="Henrissat B."/>
            <person name="Kuo A."/>
            <person name="Liang C."/>
            <person name="Lipzen A."/>
            <person name="Lutzoni F."/>
            <person name="Magnuson J."/>
            <person name="Mondo S."/>
            <person name="Nolan M."/>
            <person name="Ohm R."/>
            <person name="Pangilinan J."/>
            <person name="Park H.-J."/>
            <person name="Ramirez L."/>
            <person name="Alfaro M."/>
            <person name="Sun H."/>
            <person name="Tritt A."/>
            <person name="Yoshinaga Y."/>
            <person name="Zwiers L.-H."/>
            <person name="Turgeon B."/>
            <person name="Goodwin S."/>
            <person name="Spatafora J."/>
            <person name="Crous P."/>
            <person name="Grigoriev I."/>
        </authorList>
    </citation>
    <scope>NUCLEOTIDE SEQUENCE</scope>
    <source>
        <strain evidence="6">CBS 133067</strain>
    </source>
</reference>
<gene>
    <name evidence="6" type="ORF">NA57DRAFT_46717</name>
</gene>
<dbReference type="SUPFAM" id="SSF103473">
    <property type="entry name" value="MFS general substrate transporter"/>
    <property type="match status" value="1"/>
</dbReference>
<comment type="subcellular location">
    <subcellularLocation>
        <location evidence="1">Membrane</location>
        <topology evidence="1">Multi-pass membrane protein</topology>
    </subcellularLocation>
</comment>
<dbReference type="InterPro" id="IPR036259">
    <property type="entry name" value="MFS_trans_sf"/>
</dbReference>
<evidence type="ECO:0000256" key="5">
    <source>
        <dbReference type="SAM" id="Phobius"/>
    </source>
</evidence>
<evidence type="ECO:0000313" key="6">
    <source>
        <dbReference type="EMBL" id="KAF2094187.1"/>
    </source>
</evidence>
<evidence type="ECO:0000256" key="4">
    <source>
        <dbReference type="ARBA" id="ARBA00023136"/>
    </source>
</evidence>
<dbReference type="AlphaFoldDB" id="A0A9P4I8W3"/>
<dbReference type="Pfam" id="PF07690">
    <property type="entry name" value="MFS_1"/>
    <property type="match status" value="1"/>
</dbReference>
<feature type="transmembrane region" description="Helical" evidence="5">
    <location>
        <begin position="120"/>
        <end position="141"/>
    </location>
</feature>
<accession>A0A9P4I8W3</accession>
<organism evidence="6 7">
    <name type="scientific">Rhizodiscina lignyota</name>
    <dbReference type="NCBI Taxonomy" id="1504668"/>
    <lineage>
        <taxon>Eukaryota</taxon>
        <taxon>Fungi</taxon>
        <taxon>Dikarya</taxon>
        <taxon>Ascomycota</taxon>
        <taxon>Pezizomycotina</taxon>
        <taxon>Dothideomycetes</taxon>
        <taxon>Pleosporomycetidae</taxon>
        <taxon>Aulographales</taxon>
        <taxon>Rhizodiscinaceae</taxon>
        <taxon>Rhizodiscina</taxon>
    </lineage>
</organism>
<dbReference type="GO" id="GO:0016020">
    <property type="term" value="C:membrane"/>
    <property type="evidence" value="ECO:0007669"/>
    <property type="project" value="UniProtKB-SubCell"/>
</dbReference>
<dbReference type="Proteomes" id="UP000799772">
    <property type="component" value="Unassembled WGS sequence"/>
</dbReference>
<comment type="caution">
    <text evidence="6">The sequence shown here is derived from an EMBL/GenBank/DDBJ whole genome shotgun (WGS) entry which is preliminary data.</text>
</comment>
<feature type="transmembrane region" description="Helical" evidence="5">
    <location>
        <begin position="354"/>
        <end position="372"/>
    </location>
</feature>
<evidence type="ECO:0000256" key="3">
    <source>
        <dbReference type="ARBA" id="ARBA00022989"/>
    </source>
</evidence>
<dbReference type="EMBL" id="ML978135">
    <property type="protein sequence ID" value="KAF2094187.1"/>
    <property type="molecule type" value="Genomic_DNA"/>
</dbReference>
<feature type="transmembrane region" description="Helical" evidence="5">
    <location>
        <begin position="312"/>
        <end position="334"/>
    </location>
</feature>
<evidence type="ECO:0000313" key="7">
    <source>
        <dbReference type="Proteomes" id="UP000799772"/>
    </source>
</evidence>
<feature type="transmembrane region" description="Helical" evidence="5">
    <location>
        <begin position="147"/>
        <end position="175"/>
    </location>
</feature>
<dbReference type="GO" id="GO:0022857">
    <property type="term" value="F:transmembrane transporter activity"/>
    <property type="evidence" value="ECO:0007669"/>
    <property type="project" value="InterPro"/>
</dbReference>
<feature type="transmembrane region" description="Helical" evidence="5">
    <location>
        <begin position="187"/>
        <end position="208"/>
    </location>
</feature>
<evidence type="ECO:0000256" key="1">
    <source>
        <dbReference type="ARBA" id="ARBA00004141"/>
    </source>
</evidence>
<dbReference type="Gene3D" id="1.20.1250.20">
    <property type="entry name" value="MFS general substrate transporter like domains"/>
    <property type="match status" value="1"/>
</dbReference>
<name>A0A9P4I8W3_9PEZI</name>
<proteinExistence type="predicted"/>
<dbReference type="OrthoDB" id="194139at2759"/>